<reference evidence="1 2" key="1">
    <citation type="submission" date="2020-08" db="EMBL/GenBank/DDBJ databases">
        <title>Bridging the membrane lipid divide: bacteria of the FCB group superphylum have the potential to synthesize archaeal ether lipids.</title>
        <authorList>
            <person name="Villanueva L."/>
            <person name="Von Meijenfeldt F.A.B."/>
            <person name="Westbye A.B."/>
            <person name="Yadav S."/>
            <person name="Hopmans E.C."/>
            <person name="Dutilh B.E."/>
            <person name="Sinninghe Damste J.S."/>
        </authorList>
    </citation>
    <scope>NUCLEOTIDE SEQUENCE [LARGE SCALE GENOMIC DNA]</scope>
    <source>
        <strain evidence="1">NIOZ-UU27</strain>
    </source>
</reference>
<dbReference type="EMBL" id="JACNJD010000198">
    <property type="protein sequence ID" value="MBC8177211.1"/>
    <property type="molecule type" value="Genomic_DNA"/>
</dbReference>
<sequence>MKTAELRKELEAKESDDRLRTDALISKILDMETIDRWKVERFVNSLGK</sequence>
<evidence type="ECO:0000313" key="1">
    <source>
        <dbReference type="EMBL" id="MBC8177211.1"/>
    </source>
</evidence>
<organism evidence="1 2">
    <name type="scientific">Candidatus Desulfacyla euxinica</name>
    <dbReference type="NCBI Taxonomy" id="2841693"/>
    <lineage>
        <taxon>Bacteria</taxon>
        <taxon>Deltaproteobacteria</taxon>
        <taxon>Candidatus Desulfacyla</taxon>
    </lineage>
</organism>
<gene>
    <name evidence="1" type="ORF">H8E19_07375</name>
</gene>
<name>A0A8J6MZX7_9DELT</name>
<proteinExistence type="predicted"/>
<evidence type="ECO:0000313" key="2">
    <source>
        <dbReference type="Proteomes" id="UP000650524"/>
    </source>
</evidence>
<dbReference type="Proteomes" id="UP000650524">
    <property type="component" value="Unassembled WGS sequence"/>
</dbReference>
<protein>
    <submittedName>
        <fullName evidence="1">Uncharacterized protein</fullName>
    </submittedName>
</protein>
<dbReference type="AlphaFoldDB" id="A0A8J6MZX7"/>
<comment type="caution">
    <text evidence="1">The sequence shown here is derived from an EMBL/GenBank/DDBJ whole genome shotgun (WGS) entry which is preliminary data.</text>
</comment>
<accession>A0A8J6MZX7</accession>